<dbReference type="Proteomes" id="UP000018948">
    <property type="component" value="Unassembled WGS sequence"/>
</dbReference>
<dbReference type="GO" id="GO:0008270">
    <property type="term" value="F:zinc ion binding"/>
    <property type="evidence" value="ECO:0007669"/>
    <property type="project" value="UniProtKB-KW"/>
</dbReference>
<dbReference type="InterPro" id="IPR001878">
    <property type="entry name" value="Znf_CCHC"/>
</dbReference>
<feature type="region of interest" description="Disordered" evidence="2">
    <location>
        <begin position="28"/>
        <end position="61"/>
    </location>
</feature>
<feature type="region of interest" description="Disordered" evidence="2">
    <location>
        <begin position="110"/>
        <end position="279"/>
    </location>
</feature>
<keyword evidence="1" id="KW-0479">Metal-binding</keyword>
<dbReference type="PROSITE" id="PS50158">
    <property type="entry name" value="ZF_CCHC"/>
    <property type="match status" value="2"/>
</dbReference>
<dbReference type="Pfam" id="PF00098">
    <property type="entry name" value="zf-CCHC"/>
    <property type="match status" value="2"/>
</dbReference>
<gene>
    <name evidence="4" type="ORF">F442_20129</name>
</gene>
<name>W2Y7H9_PHYNI</name>
<dbReference type="PANTHER" id="PTHR46978">
    <property type="entry name" value="ZINC KNUCKLE (CCHC-TYPE) FAMILY PROTEIN"/>
    <property type="match status" value="1"/>
</dbReference>
<accession>W2Y7H9</accession>
<evidence type="ECO:0000256" key="1">
    <source>
        <dbReference type="PROSITE-ProRule" id="PRU00047"/>
    </source>
</evidence>
<organism evidence="4 5">
    <name type="scientific">Phytophthora nicotianae P10297</name>
    <dbReference type="NCBI Taxonomy" id="1317064"/>
    <lineage>
        <taxon>Eukaryota</taxon>
        <taxon>Sar</taxon>
        <taxon>Stramenopiles</taxon>
        <taxon>Oomycota</taxon>
        <taxon>Peronosporomycetes</taxon>
        <taxon>Peronosporales</taxon>
        <taxon>Peronosporaceae</taxon>
        <taxon>Phytophthora</taxon>
    </lineage>
</organism>
<evidence type="ECO:0000313" key="5">
    <source>
        <dbReference type="Proteomes" id="UP000018948"/>
    </source>
</evidence>
<comment type="caution">
    <text evidence="4">The sequence shown here is derived from an EMBL/GenBank/DDBJ whole genome shotgun (WGS) entry which is preliminary data.</text>
</comment>
<feature type="compositionally biased region" description="Basic and acidic residues" evidence="2">
    <location>
        <begin position="204"/>
        <end position="219"/>
    </location>
</feature>
<dbReference type="PANTHER" id="PTHR46978:SF1">
    <property type="entry name" value="ZINC KNUCKLE (CCHC-TYPE) FAMILY PROTEIN"/>
    <property type="match status" value="1"/>
</dbReference>
<feature type="compositionally biased region" description="Acidic residues" evidence="2">
    <location>
        <begin position="129"/>
        <end position="142"/>
    </location>
</feature>
<feature type="region of interest" description="Disordered" evidence="2">
    <location>
        <begin position="543"/>
        <end position="623"/>
    </location>
</feature>
<dbReference type="GO" id="GO:0003676">
    <property type="term" value="F:nucleic acid binding"/>
    <property type="evidence" value="ECO:0007669"/>
    <property type="project" value="InterPro"/>
</dbReference>
<keyword evidence="1" id="KW-0863">Zinc-finger</keyword>
<feature type="region of interest" description="Disordered" evidence="2">
    <location>
        <begin position="672"/>
        <end position="692"/>
    </location>
</feature>
<dbReference type="EMBL" id="ANIY01004199">
    <property type="protein sequence ID" value="ETP30956.1"/>
    <property type="molecule type" value="Genomic_DNA"/>
</dbReference>
<dbReference type="SUPFAM" id="SSF57756">
    <property type="entry name" value="Retrovirus zinc finger-like domains"/>
    <property type="match status" value="1"/>
</dbReference>
<dbReference type="Gene3D" id="4.10.60.10">
    <property type="entry name" value="Zinc finger, CCHC-type"/>
    <property type="match status" value="2"/>
</dbReference>
<reference evidence="4 5" key="1">
    <citation type="submission" date="2013-11" db="EMBL/GenBank/DDBJ databases">
        <title>The Genome Sequence of Phytophthora parasitica P10297.</title>
        <authorList>
            <consortium name="The Broad Institute Genomics Platform"/>
            <person name="Russ C."/>
            <person name="Tyler B."/>
            <person name="Panabieres F."/>
            <person name="Shan W."/>
            <person name="Tripathy S."/>
            <person name="Grunwald N."/>
            <person name="Machado M."/>
            <person name="Johnson C.S."/>
            <person name="Walker B."/>
            <person name="Young S.K."/>
            <person name="Zeng Q."/>
            <person name="Gargeya S."/>
            <person name="Fitzgerald M."/>
            <person name="Haas B."/>
            <person name="Abouelleil A."/>
            <person name="Allen A.W."/>
            <person name="Alvarado L."/>
            <person name="Arachchi H.M."/>
            <person name="Berlin A.M."/>
            <person name="Chapman S.B."/>
            <person name="Gainer-Dewar J."/>
            <person name="Goldberg J."/>
            <person name="Griggs A."/>
            <person name="Gujja S."/>
            <person name="Hansen M."/>
            <person name="Howarth C."/>
            <person name="Imamovic A."/>
            <person name="Ireland A."/>
            <person name="Larimer J."/>
            <person name="McCowan C."/>
            <person name="Murphy C."/>
            <person name="Pearson M."/>
            <person name="Poon T.W."/>
            <person name="Priest M."/>
            <person name="Roberts A."/>
            <person name="Saif S."/>
            <person name="Shea T."/>
            <person name="Sisk P."/>
            <person name="Sykes S."/>
            <person name="Wortman J."/>
            <person name="Nusbaum C."/>
            <person name="Birren B."/>
        </authorList>
    </citation>
    <scope>NUCLEOTIDE SEQUENCE [LARGE SCALE GENOMIC DNA]</scope>
    <source>
        <strain evidence="4 5">P10297</strain>
    </source>
</reference>
<feature type="compositionally biased region" description="Polar residues" evidence="2">
    <location>
        <begin position="45"/>
        <end position="61"/>
    </location>
</feature>
<dbReference type="OrthoDB" id="18186at2759"/>
<feature type="domain" description="CCHC-type" evidence="3">
    <location>
        <begin position="627"/>
        <end position="642"/>
    </location>
</feature>
<feature type="compositionally biased region" description="Low complexity" evidence="2">
    <location>
        <begin position="185"/>
        <end position="194"/>
    </location>
</feature>
<feature type="compositionally biased region" description="Basic and acidic residues" evidence="2">
    <location>
        <begin position="28"/>
        <end position="39"/>
    </location>
</feature>
<sequence>MAVLINDMTPSTNVSRQLLTEVDSDRSRIERGDAERDVVVEGQQEPASTQTPVASSSTADTNVTVTASSELKVMVTALEQLTAMVARLQPPPESRERVQYERRDDELAAVGERAGDSQAEEPQERGADDQQDAWSDENDDHEEERRIRNEGGHHRNRHGREDGGHPDARRERREGARRSTFRQVGSGSPPSSNDDSSDEDSSDEDGHRHGSGRHDESSDHSSSSSEESHDRRDGRSRHEQREQRRRRKHHGHRRHRDHGHRRERQPKKKSVKDLELPAFTPSPKVSVSTWIDRVELALKGAEESGRGTLSDKALYFILGNKLLESASKWWVNMDRRLSERRRTWSYLKKALLRRYGEKLDKSAAEWRVSMRRMMPGETHADFAAGLRDVVGRNRVSERVLLAQFYRCLDKTTKKLVKQDPQPRTLEEAVDKATEIDDPMDNVAHGMVNIGQPWATAPSRFVIPMDGTTGQTGVIPGISGTGVVALTHMEDGASTTGDVQPVALFTNPQGVYNTFSGTWDSPPGHVWNGKYWYEPRKAERKRLVVSAKSSGGQEPKNAGAKIKFKRNRELNSSDDEEAAKPRKKRLKAAVRQTTTDDKKKNIVKSNGVERSNSGQQARGNEQASSVTCFRCGQEGHWSRQCTSQPRPKCYACGKLGHYARNCTDTEAKARNDAYMKQRSQEPLPTAENASRAQ</sequence>
<feature type="compositionally biased region" description="Basic and acidic residues" evidence="2">
    <location>
        <begin position="143"/>
        <end position="177"/>
    </location>
</feature>
<dbReference type="SMART" id="SM00343">
    <property type="entry name" value="ZnF_C2HC"/>
    <property type="match status" value="2"/>
</dbReference>
<feature type="compositionally biased region" description="Basic residues" evidence="2">
    <location>
        <begin position="243"/>
        <end position="270"/>
    </location>
</feature>
<feature type="domain" description="CCHC-type" evidence="3">
    <location>
        <begin position="647"/>
        <end position="663"/>
    </location>
</feature>
<evidence type="ECO:0000256" key="2">
    <source>
        <dbReference type="SAM" id="MobiDB-lite"/>
    </source>
</evidence>
<evidence type="ECO:0000259" key="3">
    <source>
        <dbReference type="PROSITE" id="PS50158"/>
    </source>
</evidence>
<dbReference type="AlphaFoldDB" id="W2Y7H9"/>
<keyword evidence="1" id="KW-0862">Zinc</keyword>
<protein>
    <recommendedName>
        <fullName evidence="3">CCHC-type domain-containing protein</fullName>
    </recommendedName>
</protein>
<dbReference type="InterPro" id="IPR036875">
    <property type="entry name" value="Znf_CCHC_sf"/>
</dbReference>
<feature type="compositionally biased region" description="Basic and acidic residues" evidence="2">
    <location>
        <begin position="226"/>
        <end position="242"/>
    </location>
</feature>
<evidence type="ECO:0000313" key="4">
    <source>
        <dbReference type="EMBL" id="ETP30956.1"/>
    </source>
</evidence>
<proteinExistence type="predicted"/>
<feature type="compositionally biased region" description="Polar residues" evidence="2">
    <location>
        <begin position="607"/>
        <end position="623"/>
    </location>
</feature>